<dbReference type="CDD" id="cd17535">
    <property type="entry name" value="REC_NarL-like"/>
    <property type="match status" value="1"/>
</dbReference>
<feature type="non-terminal residue" evidence="7">
    <location>
        <position position="1"/>
    </location>
</feature>
<dbReference type="PROSITE" id="PS50043">
    <property type="entry name" value="HTH_LUXR_2"/>
    <property type="match status" value="1"/>
</dbReference>
<evidence type="ECO:0000256" key="1">
    <source>
        <dbReference type="ARBA" id="ARBA00022553"/>
    </source>
</evidence>
<dbReference type="GO" id="GO:0000160">
    <property type="term" value="P:phosphorelay signal transduction system"/>
    <property type="evidence" value="ECO:0007669"/>
    <property type="project" value="InterPro"/>
</dbReference>
<sequence length="232" mass="25663">QTQIRLMNTNKIQVIIISQQFLFRQGIEHSLSGVEDIVITGTAEVNDEVLLAIDTLPPDVALVDIDAPADSGLKLARKIKQRLSNISIVVLTSKPDDAQLFQTLKAQAGAYLSKEVNADELVDTIRRVAHGEHPINETLTARPKLAEQVLKQFQELSWRSEAEGFISPLTPREKEILNYIAKGYLNKQIAAELDISEQTIKNHVTSILRKLNANARTEAVVVAIKQGLISIS</sequence>
<dbReference type="SUPFAM" id="SSF46894">
    <property type="entry name" value="C-terminal effector domain of the bipartite response regulators"/>
    <property type="match status" value="1"/>
</dbReference>
<evidence type="ECO:0000256" key="3">
    <source>
        <dbReference type="ARBA" id="ARBA00023125"/>
    </source>
</evidence>
<dbReference type="PRINTS" id="PR00038">
    <property type="entry name" value="HTHLUXR"/>
</dbReference>
<dbReference type="InterPro" id="IPR058245">
    <property type="entry name" value="NreC/VraR/RcsB-like_REC"/>
</dbReference>
<keyword evidence="3" id="KW-0238">DNA-binding</keyword>
<dbReference type="SMART" id="SM00421">
    <property type="entry name" value="HTH_LUXR"/>
    <property type="match status" value="1"/>
</dbReference>
<name>X1FAK8_9ZZZZ</name>
<dbReference type="PANTHER" id="PTHR43214">
    <property type="entry name" value="TWO-COMPONENT RESPONSE REGULATOR"/>
    <property type="match status" value="1"/>
</dbReference>
<dbReference type="SMART" id="SM00448">
    <property type="entry name" value="REC"/>
    <property type="match status" value="1"/>
</dbReference>
<dbReference type="AlphaFoldDB" id="X1FAK8"/>
<gene>
    <name evidence="7" type="ORF">S03H2_08272</name>
</gene>
<organism evidence="7">
    <name type="scientific">marine sediment metagenome</name>
    <dbReference type="NCBI Taxonomy" id="412755"/>
    <lineage>
        <taxon>unclassified sequences</taxon>
        <taxon>metagenomes</taxon>
        <taxon>ecological metagenomes</taxon>
    </lineage>
</organism>
<feature type="domain" description="Response regulatory" evidence="6">
    <location>
        <begin position="13"/>
        <end position="129"/>
    </location>
</feature>
<dbReference type="CDD" id="cd06170">
    <property type="entry name" value="LuxR_C_like"/>
    <property type="match status" value="1"/>
</dbReference>
<evidence type="ECO:0000313" key="7">
    <source>
        <dbReference type="EMBL" id="GAH29585.1"/>
    </source>
</evidence>
<protein>
    <recommendedName>
        <fullName evidence="8">HTH luxR-type domain-containing protein</fullName>
    </recommendedName>
</protein>
<feature type="domain" description="HTH luxR-type" evidence="5">
    <location>
        <begin position="162"/>
        <end position="227"/>
    </location>
</feature>
<dbReference type="SUPFAM" id="SSF52172">
    <property type="entry name" value="CheY-like"/>
    <property type="match status" value="1"/>
</dbReference>
<reference evidence="7" key="1">
    <citation type="journal article" date="2014" name="Front. Microbiol.">
        <title>High frequency of phylogenetically diverse reductive dehalogenase-homologous genes in deep subseafloor sedimentary metagenomes.</title>
        <authorList>
            <person name="Kawai M."/>
            <person name="Futagami T."/>
            <person name="Toyoda A."/>
            <person name="Takaki Y."/>
            <person name="Nishi S."/>
            <person name="Hori S."/>
            <person name="Arai W."/>
            <person name="Tsubouchi T."/>
            <person name="Morono Y."/>
            <person name="Uchiyama I."/>
            <person name="Ito T."/>
            <person name="Fujiyama A."/>
            <person name="Inagaki F."/>
            <person name="Takami H."/>
        </authorList>
    </citation>
    <scope>NUCLEOTIDE SEQUENCE</scope>
    <source>
        <strain evidence="7">Expedition CK06-06</strain>
    </source>
</reference>
<dbReference type="InterPro" id="IPR000792">
    <property type="entry name" value="Tscrpt_reg_LuxR_C"/>
</dbReference>
<dbReference type="GO" id="GO:0003677">
    <property type="term" value="F:DNA binding"/>
    <property type="evidence" value="ECO:0007669"/>
    <property type="project" value="UniProtKB-KW"/>
</dbReference>
<dbReference type="InterPro" id="IPR011006">
    <property type="entry name" value="CheY-like_superfamily"/>
</dbReference>
<dbReference type="GO" id="GO:0006355">
    <property type="term" value="P:regulation of DNA-templated transcription"/>
    <property type="evidence" value="ECO:0007669"/>
    <property type="project" value="InterPro"/>
</dbReference>
<dbReference type="InterPro" id="IPR016032">
    <property type="entry name" value="Sig_transdc_resp-reg_C-effctor"/>
</dbReference>
<evidence type="ECO:0000259" key="6">
    <source>
        <dbReference type="PROSITE" id="PS50110"/>
    </source>
</evidence>
<keyword evidence="2" id="KW-0805">Transcription regulation</keyword>
<dbReference type="Pfam" id="PF00196">
    <property type="entry name" value="GerE"/>
    <property type="match status" value="1"/>
</dbReference>
<evidence type="ECO:0008006" key="8">
    <source>
        <dbReference type="Google" id="ProtNLM"/>
    </source>
</evidence>
<dbReference type="PANTHER" id="PTHR43214:SF24">
    <property type="entry name" value="TRANSCRIPTIONAL REGULATORY PROTEIN NARL-RELATED"/>
    <property type="match status" value="1"/>
</dbReference>
<keyword evidence="4" id="KW-0804">Transcription</keyword>
<dbReference type="EMBL" id="BARU01003993">
    <property type="protein sequence ID" value="GAH29585.1"/>
    <property type="molecule type" value="Genomic_DNA"/>
</dbReference>
<evidence type="ECO:0000259" key="5">
    <source>
        <dbReference type="PROSITE" id="PS50043"/>
    </source>
</evidence>
<evidence type="ECO:0000256" key="4">
    <source>
        <dbReference type="ARBA" id="ARBA00023163"/>
    </source>
</evidence>
<proteinExistence type="predicted"/>
<evidence type="ECO:0000256" key="2">
    <source>
        <dbReference type="ARBA" id="ARBA00023015"/>
    </source>
</evidence>
<dbReference type="InterPro" id="IPR039420">
    <property type="entry name" value="WalR-like"/>
</dbReference>
<accession>X1FAK8</accession>
<keyword evidence="1" id="KW-0597">Phosphoprotein</keyword>
<dbReference type="PROSITE" id="PS50110">
    <property type="entry name" value="RESPONSE_REGULATORY"/>
    <property type="match status" value="1"/>
</dbReference>
<dbReference type="Gene3D" id="3.40.50.2300">
    <property type="match status" value="1"/>
</dbReference>
<dbReference type="PROSITE" id="PS00622">
    <property type="entry name" value="HTH_LUXR_1"/>
    <property type="match status" value="1"/>
</dbReference>
<dbReference type="Pfam" id="PF00072">
    <property type="entry name" value="Response_reg"/>
    <property type="match status" value="1"/>
</dbReference>
<dbReference type="InterPro" id="IPR001789">
    <property type="entry name" value="Sig_transdc_resp-reg_receiver"/>
</dbReference>
<comment type="caution">
    <text evidence="7">The sequence shown here is derived from an EMBL/GenBank/DDBJ whole genome shotgun (WGS) entry which is preliminary data.</text>
</comment>